<dbReference type="Proteomes" id="UP000004913">
    <property type="component" value="Unassembled WGS sequence"/>
</dbReference>
<protein>
    <submittedName>
        <fullName evidence="3">Uncharacterized protein</fullName>
    </submittedName>
</protein>
<dbReference type="OrthoDB" id="1007143at2"/>
<dbReference type="RefSeq" id="WP_006801127.1">
    <property type="nucleotide sequence ID" value="NZ_GL891989.1"/>
</dbReference>
<dbReference type="HOGENOM" id="CLU_841285_0_0_10"/>
<feature type="transmembrane region" description="Helical" evidence="2">
    <location>
        <begin position="37"/>
        <end position="63"/>
    </location>
</feature>
<sequence>MNKLAYINYTSKEANRKIWNYLMDKYELLKKKSIVLAYLWLPIACIVFGIVAIVSWISSLILFRKKVRFTPHYLRACIETANMTQEQTIAFLDDEFSVYKNKLSYGNISLAKQKQIEATFDILYNQYKRPESDQKHVEIISNFSTLHQNLQTIGEETNRDLRDIKQETISISEYTDKKLSQEQEEEKRKLEKAQKEASKYNRKKGRNLDSFESALSDKQVGILVKYCNQIPTFNIDITQAEMKAILQCTHTKPLQTTVNKYIALLFTRLYEEKLICETWKSVAMKEKCFLSAKGKELNAKDLSSANSTSGIIKPQVYDLIEECIDKIKEA</sequence>
<keyword evidence="2" id="KW-0472">Membrane</keyword>
<keyword evidence="2" id="KW-1133">Transmembrane helix</keyword>
<reference evidence="3 4" key="1">
    <citation type="submission" date="2011-04" db="EMBL/GenBank/DDBJ databases">
        <title>The Genome Sequence of Dysgonomonas gadei ATCC BAA-286.</title>
        <authorList>
            <consortium name="The Broad Institute Genome Sequencing Platform"/>
            <person name="Earl A."/>
            <person name="Ward D."/>
            <person name="Feldgarden M."/>
            <person name="Gevers D."/>
            <person name="Pudlo N."/>
            <person name="Martens E."/>
            <person name="Allen-Vercoe E."/>
            <person name="Young S.K."/>
            <person name="Zeng Q."/>
            <person name="Gargeya S."/>
            <person name="Fitzgerald M."/>
            <person name="Haas B."/>
            <person name="Abouelleil A."/>
            <person name="Alvarado L."/>
            <person name="Arachchi H.M."/>
            <person name="Berlin A."/>
            <person name="Brown A."/>
            <person name="Chapman S.B."/>
            <person name="Chen Z."/>
            <person name="Dunbar C."/>
            <person name="Freedman E."/>
            <person name="Gearin G."/>
            <person name="Gellesch M."/>
            <person name="Goldberg J."/>
            <person name="Griggs A."/>
            <person name="Gujja S."/>
            <person name="Heiman D."/>
            <person name="Howarth C."/>
            <person name="Larson L."/>
            <person name="Lui A."/>
            <person name="MacDonald P.J.P."/>
            <person name="Mehta T."/>
            <person name="Montmayeur A."/>
            <person name="Murphy C."/>
            <person name="Neiman D."/>
            <person name="Pearson M."/>
            <person name="Priest M."/>
            <person name="Roberts A."/>
            <person name="Saif S."/>
            <person name="Shea T."/>
            <person name="Shenoy N."/>
            <person name="Sisk P."/>
            <person name="Stolte C."/>
            <person name="Sykes S."/>
            <person name="Yandava C."/>
            <person name="Wortman J."/>
            <person name="Nusbaum C."/>
            <person name="Birren B."/>
        </authorList>
    </citation>
    <scope>NUCLEOTIDE SEQUENCE [LARGE SCALE GENOMIC DNA]</scope>
    <source>
        <strain evidence="3 4">ATCC BAA-286</strain>
    </source>
</reference>
<keyword evidence="4" id="KW-1185">Reference proteome</keyword>
<comment type="caution">
    <text evidence="3">The sequence shown here is derived from an EMBL/GenBank/DDBJ whole genome shotgun (WGS) entry which is preliminary data.</text>
</comment>
<accession>F5J2M7</accession>
<organism evidence="3 4">
    <name type="scientific">Dysgonomonas gadei ATCC BAA-286</name>
    <dbReference type="NCBI Taxonomy" id="742766"/>
    <lineage>
        <taxon>Bacteria</taxon>
        <taxon>Pseudomonadati</taxon>
        <taxon>Bacteroidota</taxon>
        <taxon>Bacteroidia</taxon>
        <taxon>Bacteroidales</taxon>
        <taxon>Dysgonomonadaceae</taxon>
        <taxon>Dysgonomonas</taxon>
    </lineage>
</organism>
<evidence type="ECO:0000256" key="1">
    <source>
        <dbReference type="SAM" id="MobiDB-lite"/>
    </source>
</evidence>
<evidence type="ECO:0000313" key="3">
    <source>
        <dbReference type="EMBL" id="EGK00070.1"/>
    </source>
</evidence>
<evidence type="ECO:0000256" key="2">
    <source>
        <dbReference type="SAM" id="Phobius"/>
    </source>
</evidence>
<dbReference type="eggNOG" id="ENOG503416A">
    <property type="taxonomic scope" value="Bacteria"/>
</dbReference>
<dbReference type="AlphaFoldDB" id="F5J2M7"/>
<proteinExistence type="predicted"/>
<dbReference type="EMBL" id="ADLV01000043">
    <property type="protein sequence ID" value="EGK00070.1"/>
    <property type="molecule type" value="Genomic_DNA"/>
</dbReference>
<gene>
    <name evidence="3" type="ORF">HMPREF9455_03594</name>
</gene>
<name>F5J2M7_9BACT</name>
<keyword evidence="2" id="KW-0812">Transmembrane</keyword>
<feature type="region of interest" description="Disordered" evidence="1">
    <location>
        <begin position="178"/>
        <end position="201"/>
    </location>
</feature>
<evidence type="ECO:0000313" key="4">
    <source>
        <dbReference type="Proteomes" id="UP000004913"/>
    </source>
</evidence>
<feature type="compositionally biased region" description="Basic and acidic residues" evidence="1">
    <location>
        <begin position="178"/>
        <end position="199"/>
    </location>
</feature>